<comment type="caution">
    <text evidence="2">The sequence shown here is derived from an EMBL/GenBank/DDBJ whole genome shotgun (WGS) entry which is preliminary data.</text>
</comment>
<feature type="transmembrane region" description="Helical" evidence="1">
    <location>
        <begin position="6"/>
        <end position="24"/>
    </location>
</feature>
<dbReference type="AlphaFoldDB" id="A0ABD6FCT7"/>
<keyword evidence="1" id="KW-0472">Membrane</keyword>
<dbReference type="EMBL" id="QGUI02000023">
    <property type="protein sequence ID" value="MFO7191306.1"/>
    <property type="molecule type" value="Genomic_DNA"/>
</dbReference>
<reference evidence="2 3" key="1">
    <citation type="journal article" date="2021" name="BMC Genomics">
        <title>Genome-resolved metagenome and metatranscriptome analyses of thermophilic composting reveal key bacterial players and their metabolic interactions.</title>
        <authorList>
            <person name="Braga L.P.P."/>
            <person name="Pereira R.V."/>
            <person name="Martins L.F."/>
            <person name="Moura L.M.S."/>
            <person name="Sanchez F.B."/>
            <person name="Patane J.S.L."/>
            <person name="da Silva A.M."/>
            <person name="Setubal J.C."/>
        </authorList>
    </citation>
    <scope>NUCLEOTIDE SEQUENCE [LARGE SCALE GENOMIC DNA]</scope>
    <source>
        <strain evidence="2">ZC4RG45</strain>
    </source>
</reference>
<dbReference type="Proteomes" id="UP000249324">
    <property type="component" value="Unassembled WGS sequence"/>
</dbReference>
<evidence type="ECO:0000313" key="3">
    <source>
        <dbReference type="Proteomes" id="UP000249324"/>
    </source>
</evidence>
<gene>
    <name evidence="2" type="ORF">DIU77_003575</name>
</gene>
<organism evidence="2 3">
    <name type="scientific">Thermocrispum agreste</name>
    <dbReference type="NCBI Taxonomy" id="37925"/>
    <lineage>
        <taxon>Bacteria</taxon>
        <taxon>Bacillati</taxon>
        <taxon>Actinomycetota</taxon>
        <taxon>Actinomycetes</taxon>
        <taxon>Pseudonocardiales</taxon>
        <taxon>Pseudonocardiaceae</taxon>
        <taxon>Thermocrispum</taxon>
    </lineage>
</organism>
<evidence type="ECO:0000256" key="1">
    <source>
        <dbReference type="SAM" id="Phobius"/>
    </source>
</evidence>
<keyword evidence="1" id="KW-1133">Transmembrane helix</keyword>
<keyword evidence="1" id="KW-0812">Transmembrane</keyword>
<sequence>MTFTLVFLLIAGMAYVPFLVRWYRHQARLEGTPRPPVRPILDVGRHSEEYSRLIAHPLTVEQAQRKIAPGMGGMSSRLRDVA</sequence>
<name>A0ABD6FCT7_9PSEU</name>
<accession>A0ABD6FCT7</accession>
<protein>
    <submittedName>
        <fullName evidence="2">Uncharacterized protein</fullName>
    </submittedName>
</protein>
<evidence type="ECO:0000313" key="2">
    <source>
        <dbReference type="EMBL" id="MFO7191306.1"/>
    </source>
</evidence>
<proteinExistence type="predicted"/>